<feature type="chain" id="PRO_5019734921" evidence="3">
    <location>
        <begin position="20"/>
        <end position="277"/>
    </location>
</feature>
<comment type="caution">
    <text evidence="4">The sequence shown here is derived from an EMBL/GenBank/DDBJ whole genome shotgun (WGS) entry which is preliminary data.</text>
</comment>
<keyword evidence="5" id="KW-1185">Reference proteome</keyword>
<keyword evidence="2" id="KW-0812">Transmembrane</keyword>
<name>A0A482X393_LAOST</name>
<dbReference type="EMBL" id="QKKF02018494">
    <property type="protein sequence ID" value="RZF40375.1"/>
    <property type="molecule type" value="Genomic_DNA"/>
</dbReference>
<keyword evidence="2" id="KW-0472">Membrane</keyword>
<evidence type="ECO:0000256" key="3">
    <source>
        <dbReference type="SAM" id="SignalP"/>
    </source>
</evidence>
<evidence type="ECO:0000313" key="5">
    <source>
        <dbReference type="Proteomes" id="UP000291343"/>
    </source>
</evidence>
<organism evidence="4 5">
    <name type="scientific">Laodelphax striatellus</name>
    <name type="common">Small brown planthopper</name>
    <name type="synonym">Delphax striatella</name>
    <dbReference type="NCBI Taxonomy" id="195883"/>
    <lineage>
        <taxon>Eukaryota</taxon>
        <taxon>Metazoa</taxon>
        <taxon>Ecdysozoa</taxon>
        <taxon>Arthropoda</taxon>
        <taxon>Hexapoda</taxon>
        <taxon>Insecta</taxon>
        <taxon>Pterygota</taxon>
        <taxon>Neoptera</taxon>
        <taxon>Paraneoptera</taxon>
        <taxon>Hemiptera</taxon>
        <taxon>Auchenorrhyncha</taxon>
        <taxon>Fulgoroidea</taxon>
        <taxon>Delphacidae</taxon>
        <taxon>Criomorphinae</taxon>
        <taxon>Laodelphax</taxon>
    </lineage>
</organism>
<gene>
    <name evidence="4" type="ORF">LSTR_LSTR008805</name>
</gene>
<dbReference type="STRING" id="195883.A0A482X393"/>
<evidence type="ECO:0000256" key="1">
    <source>
        <dbReference type="SAM" id="MobiDB-lite"/>
    </source>
</evidence>
<dbReference type="InParanoid" id="A0A482X393"/>
<protein>
    <submittedName>
        <fullName evidence="4">Uncharacterized protein</fullName>
    </submittedName>
</protein>
<feature type="signal peptide" evidence="3">
    <location>
        <begin position="1"/>
        <end position="19"/>
    </location>
</feature>
<feature type="transmembrane region" description="Helical" evidence="2">
    <location>
        <begin position="53"/>
        <end position="74"/>
    </location>
</feature>
<feature type="region of interest" description="Disordered" evidence="1">
    <location>
        <begin position="237"/>
        <end position="256"/>
    </location>
</feature>
<sequence>MINALFVLIVFLLQLNKDSIHVEWPFGVRTNITYVEETAEVLISKEYLQLEPIGLVFVFFFALILVIQFTAMLFHRFGTISHILASTELNWCFSKKVEDMSQDKLLDKQAVDIVRHLQRLKGINGDYDNDSGSSGDRVGRRRTIYNLEKQRHKTRTIGTLDVAFRKRFLQMKMEDGEEAAGTPVLGRKLTMRREVREALEVRRRSLQAERRKSQMQTLGAAHARNPRISNAGMSVKDLFEGHPNPAYEHGEDDTSSLRLQSVARNWAELERTSNSHM</sequence>
<dbReference type="Proteomes" id="UP000291343">
    <property type="component" value="Unassembled WGS sequence"/>
</dbReference>
<dbReference type="AlphaFoldDB" id="A0A482X393"/>
<evidence type="ECO:0000313" key="4">
    <source>
        <dbReference type="EMBL" id="RZF40375.1"/>
    </source>
</evidence>
<accession>A0A482X393</accession>
<dbReference type="OrthoDB" id="370884at2759"/>
<keyword evidence="3" id="KW-0732">Signal</keyword>
<keyword evidence="2" id="KW-1133">Transmembrane helix</keyword>
<evidence type="ECO:0000256" key="2">
    <source>
        <dbReference type="SAM" id="Phobius"/>
    </source>
</evidence>
<proteinExistence type="predicted"/>
<reference evidence="4 5" key="1">
    <citation type="journal article" date="2017" name="Gigascience">
        <title>Genome sequence of the small brown planthopper, Laodelphax striatellus.</title>
        <authorList>
            <person name="Zhu J."/>
            <person name="Jiang F."/>
            <person name="Wang X."/>
            <person name="Yang P."/>
            <person name="Bao Y."/>
            <person name="Zhao W."/>
            <person name="Wang W."/>
            <person name="Lu H."/>
            <person name="Wang Q."/>
            <person name="Cui N."/>
            <person name="Li J."/>
            <person name="Chen X."/>
            <person name="Luo L."/>
            <person name="Yu J."/>
            <person name="Kang L."/>
            <person name="Cui F."/>
        </authorList>
    </citation>
    <scope>NUCLEOTIDE SEQUENCE [LARGE SCALE GENOMIC DNA]</scope>
    <source>
        <strain evidence="4">Lst14</strain>
    </source>
</reference>